<dbReference type="Proteomes" id="UP001497602">
    <property type="component" value="Unassembled WGS sequence"/>
</dbReference>
<keyword evidence="2" id="KW-1185">Reference proteome</keyword>
<dbReference type="RefSeq" id="WP_348739206.1">
    <property type="nucleotide sequence ID" value="NZ_CAXJRC010000041.1"/>
</dbReference>
<gene>
    <name evidence="1" type="ORF">T190115A13A_40117</name>
</gene>
<evidence type="ECO:0000313" key="1">
    <source>
        <dbReference type="EMBL" id="CAL2107595.1"/>
    </source>
</evidence>
<proteinExistence type="predicted"/>
<reference evidence="1 2" key="1">
    <citation type="submission" date="2024-05" db="EMBL/GenBank/DDBJ databases">
        <authorList>
            <person name="Duchaud E."/>
        </authorList>
    </citation>
    <scope>NUCLEOTIDE SEQUENCE [LARGE SCALE GENOMIC DNA]</scope>
    <source>
        <strain evidence="1">Ena-SAMPLE-TAB-13-05-2024-13:56:06:370-140305</strain>
    </source>
</reference>
<evidence type="ECO:0008006" key="3">
    <source>
        <dbReference type="Google" id="ProtNLM"/>
    </source>
</evidence>
<sequence length="160" mass="19218">MDINISYYLAEHGWSTCWINTNDNNYEISITHIFLEDPIEECINCLVRMMNGQKKTEFKWYGEPGGERITLKEIPTNKNFVKFIVEQFTTDIGDNIDDYEESLQFSISKKLLVTMFYYEFKKISELLKDKNYNKNRNSDFPFKSFKTFEKKVMEYLNERD</sequence>
<protein>
    <recommendedName>
        <fullName evidence="3">DUF4304 domain-containing protein</fullName>
    </recommendedName>
</protein>
<name>A0ABM9PPC2_9FLAO</name>
<evidence type="ECO:0000313" key="2">
    <source>
        <dbReference type="Proteomes" id="UP001497602"/>
    </source>
</evidence>
<dbReference type="EMBL" id="CAXJRC010000041">
    <property type="protein sequence ID" value="CAL2107595.1"/>
    <property type="molecule type" value="Genomic_DNA"/>
</dbReference>
<comment type="caution">
    <text evidence="1">The sequence shown here is derived from an EMBL/GenBank/DDBJ whole genome shotgun (WGS) entry which is preliminary data.</text>
</comment>
<organism evidence="1 2">
    <name type="scientific">Tenacibaculum vairaonense</name>
    <dbReference type="NCBI Taxonomy" id="3137860"/>
    <lineage>
        <taxon>Bacteria</taxon>
        <taxon>Pseudomonadati</taxon>
        <taxon>Bacteroidota</taxon>
        <taxon>Flavobacteriia</taxon>
        <taxon>Flavobacteriales</taxon>
        <taxon>Flavobacteriaceae</taxon>
        <taxon>Tenacibaculum</taxon>
    </lineage>
</organism>
<accession>A0ABM9PPC2</accession>